<feature type="domain" description="DUF6532" evidence="2">
    <location>
        <begin position="225"/>
        <end position="432"/>
    </location>
</feature>
<accession>A0A0D0CP48</accession>
<evidence type="ECO:0000313" key="4">
    <source>
        <dbReference type="Proteomes" id="UP000053593"/>
    </source>
</evidence>
<evidence type="ECO:0000313" key="3">
    <source>
        <dbReference type="EMBL" id="KIK60607.1"/>
    </source>
</evidence>
<feature type="region of interest" description="Disordered" evidence="1">
    <location>
        <begin position="1"/>
        <end position="82"/>
    </location>
</feature>
<dbReference type="Pfam" id="PF20149">
    <property type="entry name" value="DUF6532"/>
    <property type="match status" value="1"/>
</dbReference>
<gene>
    <name evidence="3" type="ORF">GYMLUDRAFT_244179</name>
</gene>
<dbReference type="OrthoDB" id="3056889at2759"/>
<feature type="region of interest" description="Disordered" evidence="1">
    <location>
        <begin position="482"/>
        <end position="517"/>
    </location>
</feature>
<reference evidence="3 4" key="1">
    <citation type="submission" date="2014-04" db="EMBL/GenBank/DDBJ databases">
        <title>Evolutionary Origins and Diversification of the Mycorrhizal Mutualists.</title>
        <authorList>
            <consortium name="DOE Joint Genome Institute"/>
            <consortium name="Mycorrhizal Genomics Consortium"/>
            <person name="Kohler A."/>
            <person name="Kuo A."/>
            <person name="Nagy L.G."/>
            <person name="Floudas D."/>
            <person name="Copeland A."/>
            <person name="Barry K.W."/>
            <person name="Cichocki N."/>
            <person name="Veneault-Fourrey C."/>
            <person name="LaButti K."/>
            <person name="Lindquist E.A."/>
            <person name="Lipzen A."/>
            <person name="Lundell T."/>
            <person name="Morin E."/>
            <person name="Murat C."/>
            <person name="Riley R."/>
            <person name="Ohm R."/>
            <person name="Sun H."/>
            <person name="Tunlid A."/>
            <person name="Henrissat B."/>
            <person name="Grigoriev I.V."/>
            <person name="Hibbett D.S."/>
            <person name="Martin F."/>
        </authorList>
    </citation>
    <scope>NUCLEOTIDE SEQUENCE [LARGE SCALE GENOMIC DNA]</scope>
    <source>
        <strain evidence="3 4">FD-317 M1</strain>
    </source>
</reference>
<name>A0A0D0CP48_9AGAR</name>
<dbReference type="AlphaFoldDB" id="A0A0D0CP48"/>
<dbReference type="HOGENOM" id="CLU_526804_0_0_1"/>
<evidence type="ECO:0000256" key="1">
    <source>
        <dbReference type="SAM" id="MobiDB-lite"/>
    </source>
</evidence>
<feature type="compositionally biased region" description="Polar residues" evidence="1">
    <location>
        <begin position="23"/>
        <end position="50"/>
    </location>
</feature>
<organism evidence="3 4">
    <name type="scientific">Collybiopsis luxurians FD-317 M1</name>
    <dbReference type="NCBI Taxonomy" id="944289"/>
    <lineage>
        <taxon>Eukaryota</taxon>
        <taxon>Fungi</taxon>
        <taxon>Dikarya</taxon>
        <taxon>Basidiomycota</taxon>
        <taxon>Agaricomycotina</taxon>
        <taxon>Agaricomycetes</taxon>
        <taxon>Agaricomycetidae</taxon>
        <taxon>Agaricales</taxon>
        <taxon>Marasmiineae</taxon>
        <taxon>Omphalotaceae</taxon>
        <taxon>Collybiopsis</taxon>
        <taxon>Collybiopsis luxurians</taxon>
    </lineage>
</organism>
<feature type="region of interest" description="Disordered" evidence="1">
    <location>
        <begin position="141"/>
        <end position="187"/>
    </location>
</feature>
<dbReference type="InterPro" id="IPR045341">
    <property type="entry name" value="DUF6532"/>
</dbReference>
<feature type="compositionally biased region" description="Basic and acidic residues" evidence="1">
    <location>
        <begin position="141"/>
        <end position="152"/>
    </location>
</feature>
<proteinExistence type="predicted"/>
<sequence length="517" mass="57566">MSARSKRTLSPSSSQHTKKSKLNHQNVLNAFTSNANGGRSRLTHSSSTGPQGKVIKPKGKTAQTSRNGENEPVPSATSTEYMSTLVDSHPHVEFKMHEATPKPSSGKSKGTVRAIHSLTDNNPVIEDRKLKLNNEEMKFLEDIDTHSDYERDPDGEDGEVGEGDKHDGDEDAFEDTEPGHTGDGSELIVEDITPSHSKQTQHSRGRGSCKILVSDFKDPKLAIFAKRCVRLATCTVQMCPDDPLFSWPTFTEEMEMLGNEGRADRFLQSLAEINKNIDVRDQFLRFMGYGISAICLDIGREARIRTSQFFQIPGSLTRNQIISSVTWLLKDRVFHHGAVDLERRTTNSLPFRSPLLGVMLRGYLVDGRPKQDRLLITKLQREERIPIPFIAMLTVLIQHALQEFSSGYKIENALSNTNLRSHYRAIMSTLTTLQEKAPAYVNLLQTDLYKEMITLGPEIVPPQTYDYESLNSLALQPMQPIVDSQDGQKEDLAVDGNPTGDQNDLSDDAGGIAQSQS</sequence>
<keyword evidence="4" id="KW-1185">Reference proteome</keyword>
<protein>
    <recommendedName>
        <fullName evidence="2">DUF6532 domain-containing protein</fullName>
    </recommendedName>
</protein>
<evidence type="ECO:0000259" key="2">
    <source>
        <dbReference type="Pfam" id="PF20149"/>
    </source>
</evidence>
<dbReference type="EMBL" id="KN834774">
    <property type="protein sequence ID" value="KIK60607.1"/>
    <property type="molecule type" value="Genomic_DNA"/>
</dbReference>
<dbReference type="Proteomes" id="UP000053593">
    <property type="component" value="Unassembled WGS sequence"/>
</dbReference>